<accession>A0AAX4AKY9</accession>
<dbReference type="Pfam" id="PF13673">
    <property type="entry name" value="Acetyltransf_10"/>
    <property type="match status" value="1"/>
</dbReference>
<sequence>MEIRVTRDTMSDIYFDALRIRNQVFVKEQGVPYELEVGNTLEEASAVHFVLYDEGVAKGTVRLLTDLDEKTALVQRMAILKEARGHGYAAILIDRLIEFAKETKLNKLELHAQLSARGLYSKFHFNEVGQIFEEAGIQHIQMERTIN</sequence>
<dbReference type="EMBL" id="CP133787">
    <property type="protein sequence ID" value="WMX71825.1"/>
    <property type="molecule type" value="Genomic_DNA"/>
</dbReference>
<name>A0AAX4AKY9_LACLC</name>
<reference evidence="2" key="1">
    <citation type="journal article" date="2022" name="Microbiol. Spectr.">
        <title>Optimizing Conditions in the Acid Tolerance Test for Potential Probiotics Using Response Surface Methodology.</title>
        <authorList>
            <person name="Ko H.I."/>
            <person name="Jeong C.H."/>
            <person name="Hong S.W."/>
            <person name="Eun J.B."/>
            <person name="Kim T.W."/>
        </authorList>
    </citation>
    <scope>NUCLEOTIDE SEQUENCE</scope>
    <source>
        <strain evidence="2">KCKM 0438</strain>
    </source>
</reference>
<feature type="domain" description="N-acetyltransferase" evidence="1">
    <location>
        <begin position="1"/>
        <end position="147"/>
    </location>
</feature>
<dbReference type="CDD" id="cd04301">
    <property type="entry name" value="NAT_SF"/>
    <property type="match status" value="1"/>
</dbReference>
<gene>
    <name evidence="2" type="ORF">RF668_06110</name>
</gene>
<dbReference type="InterPro" id="IPR000182">
    <property type="entry name" value="GNAT_dom"/>
</dbReference>
<dbReference type="EC" id="2.3.1.-" evidence="2"/>
<dbReference type="RefSeq" id="WP_043735673.1">
    <property type="nucleotide sequence ID" value="NZ_CP070856.1"/>
</dbReference>
<dbReference type="Gene3D" id="3.40.630.30">
    <property type="match status" value="1"/>
</dbReference>
<protein>
    <submittedName>
        <fullName evidence="2">GNAT family N-acetyltransferase</fullName>
        <ecNumber evidence="2">2.3.1.-</ecNumber>
    </submittedName>
</protein>
<dbReference type="SUPFAM" id="SSF55729">
    <property type="entry name" value="Acyl-CoA N-acyltransferases (Nat)"/>
    <property type="match status" value="1"/>
</dbReference>
<dbReference type="PROSITE" id="PS51186">
    <property type="entry name" value="GNAT"/>
    <property type="match status" value="1"/>
</dbReference>
<reference evidence="2" key="2">
    <citation type="submission" date="2023-09" db="EMBL/GenBank/DDBJ databases">
        <authorList>
            <person name="Kim T.W."/>
        </authorList>
    </citation>
    <scope>NUCLEOTIDE SEQUENCE</scope>
    <source>
        <strain evidence="2">KCKM 0438</strain>
    </source>
</reference>
<evidence type="ECO:0000313" key="3">
    <source>
        <dbReference type="Proteomes" id="UP001254658"/>
    </source>
</evidence>
<dbReference type="InterPro" id="IPR016181">
    <property type="entry name" value="Acyl_CoA_acyltransferase"/>
</dbReference>
<dbReference type="AlphaFoldDB" id="A0AAX4AKY9"/>
<proteinExistence type="predicted"/>
<evidence type="ECO:0000259" key="1">
    <source>
        <dbReference type="PROSITE" id="PS51186"/>
    </source>
</evidence>
<keyword evidence="2" id="KW-0808">Transferase</keyword>
<keyword evidence="2" id="KW-0012">Acyltransferase</keyword>
<evidence type="ECO:0000313" key="2">
    <source>
        <dbReference type="EMBL" id="WMX71825.1"/>
    </source>
</evidence>
<dbReference type="Proteomes" id="UP001254658">
    <property type="component" value="Chromosome"/>
</dbReference>
<dbReference type="GO" id="GO:0016747">
    <property type="term" value="F:acyltransferase activity, transferring groups other than amino-acyl groups"/>
    <property type="evidence" value="ECO:0007669"/>
    <property type="project" value="InterPro"/>
</dbReference>
<organism evidence="2 3">
    <name type="scientific">Lactococcus lactis subsp. cremoris</name>
    <name type="common">Streptococcus cremoris</name>
    <dbReference type="NCBI Taxonomy" id="1359"/>
    <lineage>
        <taxon>Bacteria</taxon>
        <taxon>Bacillati</taxon>
        <taxon>Bacillota</taxon>
        <taxon>Bacilli</taxon>
        <taxon>Lactobacillales</taxon>
        <taxon>Streptococcaceae</taxon>
        <taxon>Lactococcus</taxon>
    </lineage>
</organism>